<gene>
    <name evidence="1" type="ORF">KKC1_10250</name>
</gene>
<organism evidence="1 2">
    <name type="scientific">Calderihabitans maritimus</name>
    <dbReference type="NCBI Taxonomy" id="1246530"/>
    <lineage>
        <taxon>Bacteria</taxon>
        <taxon>Bacillati</taxon>
        <taxon>Bacillota</taxon>
        <taxon>Clostridia</taxon>
        <taxon>Neomoorellales</taxon>
        <taxon>Calderihabitantaceae</taxon>
        <taxon>Calderihabitans</taxon>
    </lineage>
</organism>
<keyword evidence="2" id="KW-1185">Reference proteome</keyword>
<name>A0A1Z5HQS7_9FIRM</name>
<dbReference type="Proteomes" id="UP000197032">
    <property type="component" value="Unassembled WGS sequence"/>
</dbReference>
<comment type="caution">
    <text evidence="1">The sequence shown here is derived from an EMBL/GenBank/DDBJ whole genome shotgun (WGS) entry which is preliminary data.</text>
</comment>
<reference evidence="2" key="1">
    <citation type="journal article" date="2017" name="Appl. Environ. Microbiol.">
        <title>Genomic analysis of Calderihabitans maritimus KKC1, a thermophilic hydrogenogenic carboxydotrophic bacterium isolated from marine sediment.</title>
        <authorList>
            <person name="Omae K."/>
            <person name="Yoneda Y."/>
            <person name="Fukuyama Y."/>
            <person name="Yoshida T."/>
            <person name="Sako Y."/>
        </authorList>
    </citation>
    <scope>NUCLEOTIDE SEQUENCE [LARGE SCALE GENOMIC DNA]</scope>
    <source>
        <strain evidence="2">KKC1</strain>
    </source>
</reference>
<dbReference type="EMBL" id="BDGJ01000035">
    <property type="protein sequence ID" value="GAW91864.1"/>
    <property type="molecule type" value="Genomic_DNA"/>
</dbReference>
<dbReference type="AlphaFoldDB" id="A0A1Z5HQS7"/>
<proteinExistence type="predicted"/>
<protein>
    <submittedName>
        <fullName evidence="1">Uncharacterized protein</fullName>
    </submittedName>
</protein>
<evidence type="ECO:0000313" key="1">
    <source>
        <dbReference type="EMBL" id="GAW91864.1"/>
    </source>
</evidence>
<accession>A0A1Z5HQS7</accession>
<sequence length="47" mass="5605">MGSNEERGSPTVLIFFKQGMHLHLLINNRRWYNVGQKEESSREEWLS</sequence>
<evidence type="ECO:0000313" key="2">
    <source>
        <dbReference type="Proteomes" id="UP000197032"/>
    </source>
</evidence>